<organism evidence="2 3">
    <name type="scientific">Thalassiosira oceanica</name>
    <name type="common">Marine diatom</name>
    <dbReference type="NCBI Taxonomy" id="159749"/>
    <lineage>
        <taxon>Eukaryota</taxon>
        <taxon>Sar</taxon>
        <taxon>Stramenopiles</taxon>
        <taxon>Ochrophyta</taxon>
        <taxon>Bacillariophyta</taxon>
        <taxon>Coscinodiscophyceae</taxon>
        <taxon>Thalassiosirophycidae</taxon>
        <taxon>Thalassiosirales</taxon>
        <taxon>Thalassiosiraceae</taxon>
        <taxon>Thalassiosira</taxon>
    </lineage>
</organism>
<dbReference type="Proteomes" id="UP000266841">
    <property type="component" value="Unassembled WGS sequence"/>
</dbReference>
<keyword evidence="3" id="KW-1185">Reference proteome</keyword>
<comment type="caution">
    <text evidence="2">The sequence shown here is derived from an EMBL/GenBank/DDBJ whole genome shotgun (WGS) entry which is preliminary data.</text>
</comment>
<dbReference type="eggNOG" id="ENOG502RVEU">
    <property type="taxonomic scope" value="Eukaryota"/>
</dbReference>
<feature type="region of interest" description="Disordered" evidence="1">
    <location>
        <begin position="387"/>
        <end position="406"/>
    </location>
</feature>
<accession>K0SZE2</accession>
<name>K0SZE2_THAOC</name>
<dbReference type="OrthoDB" id="1920326at2759"/>
<dbReference type="EMBL" id="AGNL01008036">
    <property type="protein sequence ID" value="EJK70795.1"/>
    <property type="molecule type" value="Genomic_DNA"/>
</dbReference>
<evidence type="ECO:0000313" key="3">
    <source>
        <dbReference type="Proteomes" id="UP000266841"/>
    </source>
</evidence>
<evidence type="ECO:0000313" key="2">
    <source>
        <dbReference type="EMBL" id="EJK70795.1"/>
    </source>
</evidence>
<evidence type="ECO:0000256" key="1">
    <source>
        <dbReference type="SAM" id="MobiDB-lite"/>
    </source>
</evidence>
<gene>
    <name evidence="2" type="ORF">THAOC_07817</name>
</gene>
<proteinExistence type="predicted"/>
<protein>
    <submittedName>
        <fullName evidence="2">Uncharacterized protein</fullName>
    </submittedName>
</protein>
<feature type="non-terminal residue" evidence="2">
    <location>
        <position position="1"/>
    </location>
</feature>
<dbReference type="AlphaFoldDB" id="K0SZE2"/>
<reference evidence="2 3" key="1">
    <citation type="journal article" date="2012" name="Genome Biol.">
        <title>Genome and low-iron response of an oceanic diatom adapted to chronic iron limitation.</title>
        <authorList>
            <person name="Lommer M."/>
            <person name="Specht M."/>
            <person name="Roy A.S."/>
            <person name="Kraemer L."/>
            <person name="Andreson R."/>
            <person name="Gutowska M.A."/>
            <person name="Wolf J."/>
            <person name="Bergner S.V."/>
            <person name="Schilhabel M.B."/>
            <person name="Klostermeier U.C."/>
            <person name="Beiko R.G."/>
            <person name="Rosenstiel P."/>
            <person name="Hippler M."/>
            <person name="Laroche J."/>
        </authorList>
    </citation>
    <scope>NUCLEOTIDE SEQUENCE [LARGE SCALE GENOMIC DNA]</scope>
    <source>
        <strain evidence="2 3">CCMP1005</strain>
    </source>
</reference>
<sequence length="496" mass="56871">KLAELEAHMRKGGMDQSDIDKASFVVYLPKTRASQWYLILQEGKPLFNAEAWARANNILKEILRGYYSDPPGVSMYTKKLRDDGSGLVKTNKFGMDEIECCRGTNRVEAFHKNLNNTFGSWHVGVGMTEVLLAERRHRHNHNTSERRRAGFPRIGHYDTWLVDSLQSLVRKNHAILLYPSWVNASDYKDTPESFNTVPLHSQELDTAIENKCNTLLENMQTKIDQDLMREIRKDSAKKYKRRRRAKFKLTSDQKYLCETMGTKLPLLPFTTVEEKKLFTDFASQNKHRDDRWLALEWCNFVDGVNIFPKLPVHIRVYRKKWEKNRRVSNCVRSAKDKSITLRELNKVIQPRSGASEQQVLLPTGFEEPAPQARHNNPYDVVGGTLLGDNPSESAQPSAKITRGKDRAGGKRKRKCVNCEKFGGANMYDCGGQSSAGVKRCDYFDTDGGNRCFKCWKMRESGKSTHDPSTCPSALPGGHRDHCPYFEMRNKRVEAKR</sequence>